<feature type="domain" description="P-type ATPase N-terminal" evidence="1">
    <location>
        <begin position="31"/>
        <end position="97"/>
    </location>
</feature>
<dbReference type="InterPro" id="IPR032631">
    <property type="entry name" value="P-type_ATPase_N"/>
</dbReference>
<dbReference type="AlphaFoldDB" id="A0ABD0KBV5"/>
<keyword evidence="3" id="KW-1185">Reference proteome</keyword>
<organism evidence="2 3">
    <name type="scientific">Batillaria attramentaria</name>
    <dbReference type="NCBI Taxonomy" id="370345"/>
    <lineage>
        <taxon>Eukaryota</taxon>
        <taxon>Metazoa</taxon>
        <taxon>Spiralia</taxon>
        <taxon>Lophotrochozoa</taxon>
        <taxon>Mollusca</taxon>
        <taxon>Gastropoda</taxon>
        <taxon>Caenogastropoda</taxon>
        <taxon>Sorbeoconcha</taxon>
        <taxon>Cerithioidea</taxon>
        <taxon>Batillariidae</taxon>
        <taxon>Batillaria</taxon>
    </lineage>
</organism>
<dbReference type="SUPFAM" id="SSF81665">
    <property type="entry name" value="Calcium ATPase, transmembrane domain M"/>
    <property type="match status" value="1"/>
</dbReference>
<name>A0ABD0KBV5_9CAEN</name>
<reference evidence="2 3" key="1">
    <citation type="journal article" date="2023" name="Sci. Data">
        <title>Genome assembly of the Korean intertidal mud-creeper Batillaria attramentaria.</title>
        <authorList>
            <person name="Patra A.K."/>
            <person name="Ho P.T."/>
            <person name="Jun S."/>
            <person name="Lee S.J."/>
            <person name="Kim Y."/>
            <person name="Won Y.J."/>
        </authorList>
    </citation>
    <scope>NUCLEOTIDE SEQUENCE [LARGE SCALE GENOMIC DNA]</scope>
    <source>
        <strain evidence="2">Wonlab-2016</strain>
    </source>
</reference>
<protein>
    <recommendedName>
        <fullName evidence="1">P-type ATPase N-terminal domain-containing protein</fullName>
    </recommendedName>
</protein>
<dbReference type="EMBL" id="JACVVK020000208">
    <property type="protein sequence ID" value="KAK7484585.1"/>
    <property type="molecule type" value="Genomic_DNA"/>
</dbReference>
<accession>A0ABD0KBV5</accession>
<dbReference type="Pfam" id="PF16209">
    <property type="entry name" value="PhoLip_ATPase_N"/>
    <property type="match status" value="1"/>
</dbReference>
<dbReference type="PANTHER" id="PTHR24092">
    <property type="entry name" value="PROBABLE PHOSPHOLIPID-TRANSPORTING ATPASE"/>
    <property type="match status" value="1"/>
</dbReference>
<evidence type="ECO:0000313" key="3">
    <source>
        <dbReference type="Proteomes" id="UP001519460"/>
    </source>
</evidence>
<dbReference type="InterPro" id="IPR023298">
    <property type="entry name" value="ATPase_P-typ_TM_dom_sf"/>
</dbReference>
<proteinExistence type="predicted"/>
<dbReference type="PANTHER" id="PTHR24092:SF190">
    <property type="entry name" value="PHOSPHOLIPID-TRANSPORTING ATPASE"/>
    <property type="match status" value="1"/>
</dbReference>
<sequence>MSNSKLCVKPRVIRVEVKPLEISGSEIERRIRVNDHAYNLQFEYAENHISTSKYNIFTFVPKNLFEQFQRLANAYFLGLLLLQYIPAITSIDPVATIIPMTFVLGVSAVKEAWDDYVSHLRCLVKGT</sequence>
<dbReference type="Proteomes" id="UP001519460">
    <property type="component" value="Unassembled WGS sequence"/>
</dbReference>
<evidence type="ECO:0000259" key="1">
    <source>
        <dbReference type="Pfam" id="PF16209"/>
    </source>
</evidence>
<gene>
    <name evidence="2" type="ORF">BaRGS_00024217</name>
</gene>
<evidence type="ECO:0000313" key="2">
    <source>
        <dbReference type="EMBL" id="KAK7484585.1"/>
    </source>
</evidence>
<comment type="caution">
    <text evidence="2">The sequence shown here is derived from an EMBL/GenBank/DDBJ whole genome shotgun (WGS) entry which is preliminary data.</text>
</comment>